<dbReference type="Proteomes" id="UP001149860">
    <property type="component" value="Chromosome"/>
</dbReference>
<proteinExistence type="predicted"/>
<name>A0ACD5DDX1_9LACO</name>
<keyword evidence="2" id="KW-1185">Reference proteome</keyword>
<evidence type="ECO:0000313" key="2">
    <source>
        <dbReference type="Proteomes" id="UP001149860"/>
    </source>
</evidence>
<accession>A0ACD5DDX1</accession>
<organism evidence="1 2">
    <name type="scientific">Lentilactobacillus terminaliae</name>
    <dbReference type="NCBI Taxonomy" id="3003483"/>
    <lineage>
        <taxon>Bacteria</taxon>
        <taxon>Bacillati</taxon>
        <taxon>Bacillota</taxon>
        <taxon>Bacilli</taxon>
        <taxon>Lactobacillales</taxon>
        <taxon>Lactobacillaceae</taxon>
        <taxon>Lentilactobacillus</taxon>
    </lineage>
</organism>
<dbReference type="EMBL" id="CP168151">
    <property type="protein sequence ID" value="XFD39472.1"/>
    <property type="molecule type" value="Genomic_DNA"/>
</dbReference>
<gene>
    <name evidence="1" type="ORF">O0236_008730</name>
</gene>
<reference evidence="1" key="1">
    <citation type="submission" date="2024-08" db="EMBL/GenBank/DDBJ databases">
        <title>Lentilactobacillus sp. nov., isolated from tree bark.</title>
        <authorList>
            <person name="Phuengjayaem S."/>
            <person name="Tanasupawat S."/>
        </authorList>
    </citation>
    <scope>NUCLEOTIDE SEQUENCE</scope>
    <source>
        <strain evidence="1">SPB1-3</strain>
    </source>
</reference>
<evidence type="ECO:0000313" key="1">
    <source>
        <dbReference type="EMBL" id="XFD39472.1"/>
    </source>
</evidence>
<sequence length="187" mass="20936">MNWWLILITFLGVNLDFFFILLILLKKYDVKKVVLGYVLGIIVLVSLSFFAGKLLALFLPEWLLGVLGILPIYMAFKDDDDDLADDKGRSPVLATFITYLAVCSGCNLSIFLPILTGLSFEDFALVLLFLVVLSGIVVVLINLIGNIKVVYNTMEKYGEILTKIVYIGVGLYVFWDSGLISHIMAWL</sequence>
<protein>
    <submittedName>
        <fullName evidence="1">Cadmium resistance transporter</fullName>
    </submittedName>
</protein>